<dbReference type="GO" id="GO:0032259">
    <property type="term" value="P:methylation"/>
    <property type="evidence" value="ECO:0007669"/>
    <property type="project" value="UniProtKB-KW"/>
</dbReference>
<organism evidence="5 6">
    <name type="scientific">Chlamydomonas eustigma</name>
    <dbReference type="NCBI Taxonomy" id="1157962"/>
    <lineage>
        <taxon>Eukaryota</taxon>
        <taxon>Viridiplantae</taxon>
        <taxon>Chlorophyta</taxon>
        <taxon>core chlorophytes</taxon>
        <taxon>Chlorophyceae</taxon>
        <taxon>CS clade</taxon>
        <taxon>Chlamydomonadales</taxon>
        <taxon>Chlamydomonadaceae</taxon>
        <taxon>Chlamydomonas</taxon>
    </lineage>
</organism>
<dbReference type="CDD" id="cd02440">
    <property type="entry name" value="AdoMet_MTases"/>
    <property type="match status" value="1"/>
</dbReference>
<evidence type="ECO:0000256" key="1">
    <source>
        <dbReference type="ARBA" id="ARBA00008361"/>
    </source>
</evidence>
<evidence type="ECO:0000313" key="6">
    <source>
        <dbReference type="Proteomes" id="UP000232323"/>
    </source>
</evidence>
<evidence type="ECO:0000259" key="4">
    <source>
        <dbReference type="Pfam" id="PF08241"/>
    </source>
</evidence>
<dbReference type="InterPro" id="IPR029063">
    <property type="entry name" value="SAM-dependent_MTases_sf"/>
</dbReference>
<dbReference type="AlphaFoldDB" id="A0A250WV42"/>
<keyword evidence="2" id="KW-0489">Methyltransferase</keyword>
<dbReference type="PANTHER" id="PTHR12176">
    <property type="entry name" value="SAM-DEPENDENT METHYLTRANSFERASE SUPERFAMILY PROTEIN"/>
    <property type="match status" value="1"/>
</dbReference>
<reference evidence="5 6" key="1">
    <citation type="submission" date="2017-08" db="EMBL/GenBank/DDBJ databases">
        <title>Acidophilic green algal genome provides insights into adaptation to an acidic environment.</title>
        <authorList>
            <person name="Hirooka S."/>
            <person name="Hirose Y."/>
            <person name="Kanesaki Y."/>
            <person name="Higuchi S."/>
            <person name="Fujiwara T."/>
            <person name="Onuma R."/>
            <person name="Era A."/>
            <person name="Ohbayashi R."/>
            <person name="Uzuka A."/>
            <person name="Nozaki H."/>
            <person name="Yoshikawa H."/>
            <person name="Miyagishima S.Y."/>
        </authorList>
    </citation>
    <scope>NUCLEOTIDE SEQUENCE [LARGE SCALE GENOMIC DNA]</scope>
    <source>
        <strain evidence="5 6">NIES-2499</strain>
    </source>
</reference>
<dbReference type="SUPFAM" id="SSF53335">
    <property type="entry name" value="S-adenosyl-L-methionine-dependent methyltransferases"/>
    <property type="match status" value="1"/>
</dbReference>
<dbReference type="GO" id="GO:0008757">
    <property type="term" value="F:S-adenosylmethionine-dependent methyltransferase activity"/>
    <property type="evidence" value="ECO:0007669"/>
    <property type="project" value="InterPro"/>
</dbReference>
<evidence type="ECO:0000256" key="3">
    <source>
        <dbReference type="ARBA" id="ARBA00022679"/>
    </source>
</evidence>
<evidence type="ECO:0000256" key="2">
    <source>
        <dbReference type="ARBA" id="ARBA00022603"/>
    </source>
</evidence>
<feature type="domain" description="Methyltransferase type 11" evidence="4">
    <location>
        <begin position="93"/>
        <end position="196"/>
    </location>
</feature>
<dbReference type="InterPro" id="IPR013216">
    <property type="entry name" value="Methyltransf_11"/>
</dbReference>
<accession>A0A250WV42</accession>
<comment type="caution">
    <text evidence="5">The sequence shown here is derived from an EMBL/GenBank/DDBJ whole genome shotgun (WGS) entry which is preliminary data.</text>
</comment>
<dbReference type="PANTHER" id="PTHR12176:SF79">
    <property type="entry name" value="METHYLTRANSFERASE TYPE 11 DOMAIN-CONTAINING PROTEIN"/>
    <property type="match status" value="1"/>
</dbReference>
<gene>
    <name evidence="5" type="ORF">CEUSTIGMA_g2028.t1</name>
</gene>
<keyword evidence="6" id="KW-1185">Reference proteome</keyword>
<sequence length="262" mass="29673">MFKRNVKLSKGECLLSNKKGRLSGRGQNSRGIRPRKCTYNSVPGVFSNEDAFSERSYWDRRYNLEKNTFEWYKGYRGLKPLLLKYLKPDQPLLQVGVGTSTIQLDLVNLSGFEDITNLDYSSVCIDHMRSLHMMVPELKYLQGDVRKMTAFEDGCFGGVLDKGTLDALLCGDCADDDSCKMLCEVSRVLQPGGVYMMVTSQAPQGRYRYLSDPAYGWKVSVYEVGQILEMDGPYSLNTDKDLAHLGLPTMPYSHFVYVCLKI</sequence>
<protein>
    <recommendedName>
        <fullName evidence="4">Methyltransferase type 11 domain-containing protein</fullName>
    </recommendedName>
</protein>
<dbReference type="Proteomes" id="UP000232323">
    <property type="component" value="Unassembled WGS sequence"/>
</dbReference>
<keyword evidence="3" id="KW-0808">Transferase</keyword>
<name>A0A250WV42_9CHLO</name>
<dbReference type="Gene3D" id="3.40.50.150">
    <property type="entry name" value="Vaccinia Virus protein VP39"/>
    <property type="match status" value="1"/>
</dbReference>
<dbReference type="OrthoDB" id="411785at2759"/>
<dbReference type="EMBL" id="BEGY01000008">
    <property type="protein sequence ID" value="GAX74579.1"/>
    <property type="molecule type" value="Genomic_DNA"/>
</dbReference>
<comment type="similarity">
    <text evidence="1">Belongs to the methyltransferase superfamily.</text>
</comment>
<evidence type="ECO:0000313" key="5">
    <source>
        <dbReference type="EMBL" id="GAX74579.1"/>
    </source>
</evidence>
<dbReference type="Pfam" id="PF08241">
    <property type="entry name" value="Methyltransf_11"/>
    <property type="match status" value="1"/>
</dbReference>
<dbReference type="InterPro" id="IPR051419">
    <property type="entry name" value="Lys/N-term_MeTrsfase_sf"/>
</dbReference>
<proteinExistence type="inferred from homology"/>